<evidence type="ECO:0000256" key="4">
    <source>
        <dbReference type="ARBA" id="ARBA00049194"/>
    </source>
</evidence>
<dbReference type="OrthoDB" id="310895at2759"/>
<sequence length="480" mass="52303">MALPSTPQCTNAFSNIINGKPRSSPIIHNAIDPSTGNPLWDVPVASNEDLEDAVTSAREAFKSWSTTPWEERQACLLELRRVLLSYKEEMTELVMTEVGRPQQFAAAEVDLSADFLLCNANRSAQQKLIPEVIQEDTNRLLTTHYKPRGIIAAIIPWNFPLLQVVAKIAAALVTGNCAIVKPSPFTPYSALKLAEMAVPVFPPGVFQALNGDETTGPAMTAHPGIDKVSFSRSTATGKKVLASASSTLKACTLELGGNDAAIIYPDVVIKHTAGQVIIGSLYNSGQYCLASKRIYIHEDIYTEFVQALVDAVRECKVGPAKEDVMLGPLQNEMQFNKVKEIWEDCKDHGYAFALEGGPRAGPGYFFDPVIVDNPPETSRIATEEQFGPILPVFTWSDEEDLISRVNNSDNGLGGSVWSTDIPKARGMAGRIEAGSVWINSFPNPLPQCHLVGWKSSGVGGEWGLQGLKAYCNVQVQHEYR</sequence>
<dbReference type="GO" id="GO:0004029">
    <property type="term" value="F:aldehyde dehydrogenase (NAD+) activity"/>
    <property type="evidence" value="ECO:0007669"/>
    <property type="project" value="UniProtKB-EC"/>
</dbReference>
<protein>
    <recommendedName>
        <fullName evidence="3">aldehyde dehydrogenase (NAD(+))</fullName>
        <ecNumber evidence="3">1.2.1.3</ecNumber>
    </recommendedName>
</protein>
<dbReference type="InterPro" id="IPR015590">
    <property type="entry name" value="Aldehyde_DH_dom"/>
</dbReference>
<evidence type="ECO:0000256" key="2">
    <source>
        <dbReference type="ARBA" id="ARBA00023002"/>
    </source>
</evidence>
<dbReference type="Proteomes" id="UP000184383">
    <property type="component" value="Unassembled WGS sequence"/>
</dbReference>
<reference evidence="9" key="1">
    <citation type="journal article" date="2017" name="Genome Biol.">
        <title>Comparative genomics reveals high biological diversity and specific adaptations in the industrially and medically important fungal genus Aspergillus.</title>
        <authorList>
            <person name="de Vries R.P."/>
            <person name="Riley R."/>
            <person name="Wiebenga A."/>
            <person name="Aguilar-Osorio G."/>
            <person name="Amillis S."/>
            <person name="Uchima C.A."/>
            <person name="Anderluh G."/>
            <person name="Asadollahi M."/>
            <person name="Askin M."/>
            <person name="Barry K."/>
            <person name="Battaglia E."/>
            <person name="Bayram O."/>
            <person name="Benocci T."/>
            <person name="Braus-Stromeyer S.A."/>
            <person name="Caldana C."/>
            <person name="Canovas D."/>
            <person name="Cerqueira G.C."/>
            <person name="Chen F."/>
            <person name="Chen W."/>
            <person name="Choi C."/>
            <person name="Clum A."/>
            <person name="Dos Santos R.A."/>
            <person name="Damasio A.R."/>
            <person name="Diallinas G."/>
            <person name="Emri T."/>
            <person name="Fekete E."/>
            <person name="Flipphi M."/>
            <person name="Freyberg S."/>
            <person name="Gallo A."/>
            <person name="Gournas C."/>
            <person name="Habgood R."/>
            <person name="Hainaut M."/>
            <person name="Harispe M.L."/>
            <person name="Henrissat B."/>
            <person name="Hilden K.S."/>
            <person name="Hope R."/>
            <person name="Hossain A."/>
            <person name="Karabika E."/>
            <person name="Karaffa L."/>
            <person name="Karanyi Z."/>
            <person name="Krasevec N."/>
            <person name="Kuo A."/>
            <person name="Kusch H."/>
            <person name="LaButti K."/>
            <person name="Lagendijk E.L."/>
            <person name="Lapidus A."/>
            <person name="Levasseur A."/>
            <person name="Lindquist E."/>
            <person name="Lipzen A."/>
            <person name="Logrieco A.F."/>
            <person name="MacCabe A."/>
            <person name="Maekelae M.R."/>
            <person name="Malavazi I."/>
            <person name="Melin P."/>
            <person name="Meyer V."/>
            <person name="Mielnichuk N."/>
            <person name="Miskei M."/>
            <person name="Molnar A.P."/>
            <person name="Mule G."/>
            <person name="Ngan C.Y."/>
            <person name="Orejas M."/>
            <person name="Orosz E."/>
            <person name="Ouedraogo J.P."/>
            <person name="Overkamp K.M."/>
            <person name="Park H.-S."/>
            <person name="Perrone G."/>
            <person name="Piumi F."/>
            <person name="Punt P.J."/>
            <person name="Ram A.F."/>
            <person name="Ramon A."/>
            <person name="Rauscher S."/>
            <person name="Record E."/>
            <person name="Riano-Pachon D.M."/>
            <person name="Robert V."/>
            <person name="Roehrig J."/>
            <person name="Ruller R."/>
            <person name="Salamov A."/>
            <person name="Salih N.S."/>
            <person name="Samson R.A."/>
            <person name="Sandor E."/>
            <person name="Sanguinetti M."/>
            <person name="Schuetze T."/>
            <person name="Sepcic K."/>
            <person name="Shelest E."/>
            <person name="Sherlock G."/>
            <person name="Sophianopoulou V."/>
            <person name="Squina F.M."/>
            <person name="Sun H."/>
            <person name="Susca A."/>
            <person name="Todd R.B."/>
            <person name="Tsang A."/>
            <person name="Unkles S.E."/>
            <person name="van de Wiele N."/>
            <person name="van Rossen-Uffink D."/>
            <person name="Oliveira J.V."/>
            <person name="Vesth T.C."/>
            <person name="Visser J."/>
            <person name="Yu J.-H."/>
            <person name="Zhou M."/>
            <person name="Andersen M.R."/>
            <person name="Archer D.B."/>
            <person name="Baker S.E."/>
            <person name="Benoit I."/>
            <person name="Brakhage A.A."/>
            <person name="Braus G.H."/>
            <person name="Fischer R."/>
            <person name="Frisvad J.C."/>
            <person name="Goldman G.H."/>
            <person name="Houbraken J."/>
            <person name="Oakley B."/>
            <person name="Pocsi I."/>
            <person name="Scazzocchio C."/>
            <person name="Seiboth B."/>
            <person name="vanKuyk P.A."/>
            <person name="Wortman J."/>
            <person name="Dyer P.S."/>
            <person name="Grigoriev I.V."/>
        </authorList>
    </citation>
    <scope>NUCLEOTIDE SEQUENCE [LARGE SCALE GENOMIC DNA]</scope>
    <source>
        <strain evidence="9">DTO 134E9</strain>
    </source>
</reference>
<dbReference type="Gene3D" id="3.40.309.10">
    <property type="entry name" value="Aldehyde Dehydrogenase, Chain A, domain 2"/>
    <property type="match status" value="1"/>
</dbReference>
<dbReference type="InterPro" id="IPR016161">
    <property type="entry name" value="Ald_DH/histidinol_DH"/>
</dbReference>
<evidence type="ECO:0000256" key="3">
    <source>
        <dbReference type="ARBA" id="ARBA00024226"/>
    </source>
</evidence>
<dbReference type="Gene3D" id="3.40.605.10">
    <property type="entry name" value="Aldehyde Dehydrogenase, Chain A, domain 1"/>
    <property type="match status" value="1"/>
</dbReference>
<dbReference type="Pfam" id="PF00171">
    <property type="entry name" value="Aldedh"/>
    <property type="match status" value="1"/>
</dbReference>
<dbReference type="STRING" id="1073089.A0A1L9R572"/>
<accession>A0A1L9R572</accession>
<dbReference type="AlphaFoldDB" id="A0A1L9R572"/>
<dbReference type="InterPro" id="IPR016162">
    <property type="entry name" value="Ald_DH_N"/>
</dbReference>
<keyword evidence="2 6" id="KW-0560">Oxidoreductase</keyword>
<dbReference type="EC" id="1.2.1.3" evidence="3"/>
<feature type="active site" evidence="5">
    <location>
        <position position="254"/>
    </location>
</feature>
<dbReference type="CDD" id="cd07106">
    <property type="entry name" value="ALDH_AldA-AAD23400"/>
    <property type="match status" value="1"/>
</dbReference>
<comment type="catalytic activity">
    <reaction evidence="4">
        <text>an aldehyde + NAD(+) + H2O = a carboxylate + NADH + 2 H(+)</text>
        <dbReference type="Rhea" id="RHEA:16185"/>
        <dbReference type="ChEBI" id="CHEBI:15377"/>
        <dbReference type="ChEBI" id="CHEBI:15378"/>
        <dbReference type="ChEBI" id="CHEBI:17478"/>
        <dbReference type="ChEBI" id="CHEBI:29067"/>
        <dbReference type="ChEBI" id="CHEBI:57540"/>
        <dbReference type="ChEBI" id="CHEBI:57945"/>
        <dbReference type="EC" id="1.2.1.3"/>
    </reaction>
</comment>
<evidence type="ECO:0000256" key="6">
    <source>
        <dbReference type="RuleBase" id="RU003345"/>
    </source>
</evidence>
<dbReference type="EMBL" id="KV878217">
    <property type="protein sequence ID" value="OJJ30085.1"/>
    <property type="molecule type" value="Genomic_DNA"/>
</dbReference>
<dbReference type="InterPro" id="IPR016163">
    <property type="entry name" value="Ald_DH_C"/>
</dbReference>
<gene>
    <name evidence="8" type="ORF">ASPWEDRAFT_747785</name>
</gene>
<evidence type="ECO:0000256" key="5">
    <source>
        <dbReference type="PROSITE-ProRule" id="PRU10007"/>
    </source>
</evidence>
<organism evidence="8 9">
    <name type="scientific">Aspergillus wentii DTO 134E9</name>
    <dbReference type="NCBI Taxonomy" id="1073089"/>
    <lineage>
        <taxon>Eukaryota</taxon>
        <taxon>Fungi</taxon>
        <taxon>Dikarya</taxon>
        <taxon>Ascomycota</taxon>
        <taxon>Pezizomycotina</taxon>
        <taxon>Eurotiomycetes</taxon>
        <taxon>Eurotiomycetidae</taxon>
        <taxon>Eurotiales</taxon>
        <taxon>Aspergillaceae</taxon>
        <taxon>Aspergillus</taxon>
        <taxon>Aspergillus subgen. Cremei</taxon>
    </lineage>
</organism>
<evidence type="ECO:0000259" key="7">
    <source>
        <dbReference type="Pfam" id="PF00171"/>
    </source>
</evidence>
<proteinExistence type="inferred from homology"/>
<dbReference type="InterPro" id="IPR029510">
    <property type="entry name" value="Ald_DH_CS_GLU"/>
</dbReference>
<dbReference type="GeneID" id="63755365"/>
<dbReference type="SUPFAM" id="SSF53720">
    <property type="entry name" value="ALDH-like"/>
    <property type="match status" value="1"/>
</dbReference>
<dbReference type="InterPro" id="IPR044086">
    <property type="entry name" value="LUC3-like"/>
</dbReference>
<feature type="domain" description="Aldehyde dehydrogenase" evidence="7">
    <location>
        <begin position="29"/>
        <end position="474"/>
    </location>
</feature>
<evidence type="ECO:0000256" key="1">
    <source>
        <dbReference type="ARBA" id="ARBA00009986"/>
    </source>
</evidence>
<dbReference type="VEuPathDB" id="FungiDB:ASPWEDRAFT_747785"/>
<evidence type="ECO:0000313" key="8">
    <source>
        <dbReference type="EMBL" id="OJJ30085.1"/>
    </source>
</evidence>
<dbReference type="FunFam" id="3.40.605.10:FF:000007">
    <property type="entry name" value="NAD/NADP-dependent betaine aldehyde dehydrogenase"/>
    <property type="match status" value="1"/>
</dbReference>
<comment type="similarity">
    <text evidence="1 6">Belongs to the aldehyde dehydrogenase family.</text>
</comment>
<name>A0A1L9R572_ASPWE</name>
<keyword evidence="9" id="KW-1185">Reference proteome</keyword>
<dbReference type="PROSITE" id="PS00687">
    <property type="entry name" value="ALDEHYDE_DEHYDR_GLU"/>
    <property type="match status" value="1"/>
</dbReference>
<dbReference type="PANTHER" id="PTHR11699">
    <property type="entry name" value="ALDEHYDE DEHYDROGENASE-RELATED"/>
    <property type="match status" value="1"/>
</dbReference>
<dbReference type="RefSeq" id="XP_040683762.1">
    <property type="nucleotide sequence ID" value="XM_040839517.1"/>
</dbReference>
<evidence type="ECO:0000313" key="9">
    <source>
        <dbReference type="Proteomes" id="UP000184383"/>
    </source>
</evidence>